<dbReference type="InterPro" id="IPR029069">
    <property type="entry name" value="HotDog_dom_sf"/>
</dbReference>
<keyword evidence="1" id="KW-0378">Hydrolase</keyword>
<dbReference type="InterPro" id="IPR039298">
    <property type="entry name" value="ACOT13"/>
</dbReference>
<dbReference type="SUPFAM" id="SSF54637">
    <property type="entry name" value="Thioesterase/thiol ester dehydrase-isomerase"/>
    <property type="match status" value="1"/>
</dbReference>
<protein>
    <recommendedName>
        <fullName evidence="5">Thioesterase domain-containing protein</fullName>
    </recommendedName>
</protein>
<comment type="caution">
    <text evidence="3">The sequence shown here is derived from an EMBL/GenBank/DDBJ whole genome shotgun (WGS) entry which is preliminary data.</text>
</comment>
<evidence type="ECO:0000313" key="3">
    <source>
        <dbReference type="EMBL" id="KAJ3996140.1"/>
    </source>
</evidence>
<evidence type="ECO:0000256" key="1">
    <source>
        <dbReference type="ARBA" id="ARBA00022801"/>
    </source>
</evidence>
<feature type="region of interest" description="Disordered" evidence="2">
    <location>
        <begin position="1"/>
        <end position="49"/>
    </location>
</feature>
<dbReference type="Gene3D" id="3.10.129.10">
    <property type="entry name" value="Hotdog Thioesterase"/>
    <property type="match status" value="1"/>
</dbReference>
<keyword evidence="4" id="KW-1185">Reference proteome</keyword>
<evidence type="ECO:0000313" key="4">
    <source>
        <dbReference type="Proteomes" id="UP001163828"/>
    </source>
</evidence>
<feature type="compositionally biased region" description="Low complexity" evidence="2">
    <location>
        <begin position="36"/>
        <end position="49"/>
    </location>
</feature>
<feature type="compositionally biased region" description="Low complexity" evidence="2">
    <location>
        <begin position="7"/>
        <end position="22"/>
    </location>
</feature>
<sequence>MSTDNRSQQQQEDSWSSENENSAFPVIPPDSTIRNSLQSPSVSSSSLSSSFTASSATLDVSSIRGNISDQAKRRVMDMLVYYTGAKEESFGVEIARRLQMRSMNVWAASPGNTTARMSRRATEAQTVFDITVTKDMCNPYGTLHGACACYIVDPCSMSAIVVLGAALGVDATGVSQSMNLIWHRPAKIGTKLRAVSTSIFIEGRIRTARVEIMDAETDRLYVSAIHSTIGPKPESEGRLSKL</sequence>
<organism evidence="3 4">
    <name type="scientific">Lentinula boryana</name>
    <dbReference type="NCBI Taxonomy" id="40481"/>
    <lineage>
        <taxon>Eukaryota</taxon>
        <taxon>Fungi</taxon>
        <taxon>Dikarya</taxon>
        <taxon>Basidiomycota</taxon>
        <taxon>Agaricomycotina</taxon>
        <taxon>Agaricomycetes</taxon>
        <taxon>Agaricomycetidae</taxon>
        <taxon>Agaricales</taxon>
        <taxon>Marasmiineae</taxon>
        <taxon>Omphalotaceae</taxon>
        <taxon>Lentinula</taxon>
    </lineage>
</organism>
<dbReference type="EMBL" id="MU790624">
    <property type="protein sequence ID" value="KAJ3996140.1"/>
    <property type="molecule type" value="Genomic_DNA"/>
</dbReference>
<gene>
    <name evidence="3" type="ORF">F5050DRAFT_165810</name>
</gene>
<name>A0ABQ8QC69_9AGAR</name>
<dbReference type="PANTHER" id="PTHR21660">
    <property type="entry name" value="THIOESTERASE SUPERFAMILY MEMBER-RELATED"/>
    <property type="match status" value="1"/>
</dbReference>
<evidence type="ECO:0000256" key="2">
    <source>
        <dbReference type="SAM" id="MobiDB-lite"/>
    </source>
</evidence>
<reference evidence="3" key="1">
    <citation type="submission" date="2022-08" db="EMBL/GenBank/DDBJ databases">
        <authorList>
            <consortium name="DOE Joint Genome Institute"/>
            <person name="Min B."/>
            <person name="Riley R."/>
            <person name="Sierra-Patev S."/>
            <person name="Naranjo-Ortiz M."/>
            <person name="Looney B."/>
            <person name="Konkel Z."/>
            <person name="Slot J.C."/>
            <person name="Sakamoto Y."/>
            <person name="Steenwyk J.L."/>
            <person name="Rokas A."/>
            <person name="Carro J."/>
            <person name="Camarero S."/>
            <person name="Ferreira P."/>
            <person name="Molpeceres G."/>
            <person name="Ruiz-Duenas F.J."/>
            <person name="Serrano A."/>
            <person name="Henrissat B."/>
            <person name="Drula E."/>
            <person name="Hughes K.W."/>
            <person name="Mata J.L."/>
            <person name="Ishikawa N.K."/>
            <person name="Vargas-Isla R."/>
            <person name="Ushijima S."/>
            <person name="Smith C.A."/>
            <person name="Ahrendt S."/>
            <person name="Andreopoulos W."/>
            <person name="He G."/>
            <person name="Labutti K."/>
            <person name="Lipzen A."/>
            <person name="Ng V."/>
            <person name="Sandor L."/>
            <person name="Barry K."/>
            <person name="Martinez A.T."/>
            <person name="Xiao Y."/>
            <person name="Gibbons J.G."/>
            <person name="Terashima K."/>
            <person name="Hibbett D.S."/>
            <person name="Grigoriev I.V."/>
        </authorList>
    </citation>
    <scope>NUCLEOTIDE SEQUENCE</scope>
    <source>
        <strain evidence="3">TFB10827</strain>
    </source>
</reference>
<dbReference type="CDD" id="cd03443">
    <property type="entry name" value="PaaI_thioesterase"/>
    <property type="match status" value="1"/>
</dbReference>
<proteinExistence type="predicted"/>
<accession>A0ABQ8QC69</accession>
<evidence type="ECO:0008006" key="5">
    <source>
        <dbReference type="Google" id="ProtNLM"/>
    </source>
</evidence>
<dbReference type="Proteomes" id="UP001163828">
    <property type="component" value="Unassembled WGS sequence"/>
</dbReference>
<dbReference type="PANTHER" id="PTHR21660:SF1">
    <property type="entry name" value="ACYL-COENZYME A THIOESTERASE 13"/>
    <property type="match status" value="1"/>
</dbReference>